<dbReference type="Ensembl" id="ENSGMOT00000005460.2">
    <property type="protein sequence ID" value="ENSGMOP00000005300.2"/>
    <property type="gene ID" value="ENSGMOG00000005004.2"/>
</dbReference>
<dbReference type="GO" id="GO:0051301">
    <property type="term" value="P:cell division"/>
    <property type="evidence" value="ECO:0007669"/>
    <property type="project" value="UniProtKB-KW"/>
</dbReference>
<evidence type="ECO:0000256" key="2">
    <source>
        <dbReference type="ARBA" id="ARBA00004629"/>
    </source>
</evidence>
<dbReference type="OrthoDB" id="8194677at2759"/>
<keyword evidence="15" id="KW-1185">Reference proteome</keyword>
<feature type="coiled-coil region" evidence="12">
    <location>
        <begin position="299"/>
        <end position="343"/>
    </location>
</feature>
<dbReference type="GeneTree" id="ENSGT00390000004199"/>
<evidence type="ECO:0000256" key="4">
    <source>
        <dbReference type="ARBA" id="ARBA00022454"/>
    </source>
</evidence>
<comment type="similarity">
    <text evidence="3">Belongs to the NUF2 family.</text>
</comment>
<evidence type="ECO:0000256" key="8">
    <source>
        <dbReference type="ARBA" id="ARBA00023054"/>
    </source>
</evidence>
<dbReference type="InterPro" id="IPR005549">
    <property type="entry name" value="Kinetochore_Nuf2_N"/>
</dbReference>
<organism evidence="14 15">
    <name type="scientific">Gadus morhua</name>
    <name type="common">Atlantic cod</name>
    <dbReference type="NCBI Taxonomy" id="8049"/>
    <lineage>
        <taxon>Eukaryota</taxon>
        <taxon>Metazoa</taxon>
        <taxon>Chordata</taxon>
        <taxon>Craniata</taxon>
        <taxon>Vertebrata</taxon>
        <taxon>Euteleostomi</taxon>
        <taxon>Actinopterygii</taxon>
        <taxon>Neopterygii</taxon>
        <taxon>Teleostei</taxon>
        <taxon>Neoteleostei</taxon>
        <taxon>Acanthomorphata</taxon>
        <taxon>Zeiogadaria</taxon>
        <taxon>Gadariae</taxon>
        <taxon>Gadiformes</taxon>
        <taxon>Gadoidei</taxon>
        <taxon>Gadidae</taxon>
        <taxon>Gadus</taxon>
    </lineage>
</organism>
<name>A0A8C4Z346_GADMO</name>
<comment type="subcellular location">
    <subcellularLocation>
        <location evidence="2">Chromosome</location>
        <location evidence="2">Centromere</location>
        <location evidence="2">Kinetochore</location>
    </subcellularLocation>
    <subcellularLocation>
        <location evidence="1">Nucleus</location>
    </subcellularLocation>
</comment>
<dbReference type="Pfam" id="PF03800">
    <property type="entry name" value="Nuf2"/>
    <property type="match status" value="1"/>
</dbReference>
<dbReference type="OMA" id="YLKMEAH"/>
<dbReference type="GeneID" id="115556883"/>
<feature type="coiled-coil region" evidence="12">
    <location>
        <begin position="201"/>
        <end position="235"/>
    </location>
</feature>
<keyword evidence="6" id="KW-0498">Mitosis</keyword>
<keyword evidence="7" id="KW-0995">Kinetochore</keyword>
<evidence type="ECO:0000256" key="12">
    <source>
        <dbReference type="SAM" id="Coils"/>
    </source>
</evidence>
<feature type="coiled-coil region" evidence="12">
    <location>
        <begin position="376"/>
        <end position="410"/>
    </location>
</feature>
<evidence type="ECO:0000256" key="7">
    <source>
        <dbReference type="ARBA" id="ARBA00022838"/>
    </source>
</evidence>
<dbReference type="Gene3D" id="1.10.418.60">
    <property type="entry name" value="Ncd80 complex, Nuf2 subunit"/>
    <property type="match status" value="1"/>
</dbReference>
<keyword evidence="8 12" id="KW-0175">Coiled coil</keyword>
<dbReference type="RefSeq" id="XP_030230145.1">
    <property type="nucleotide sequence ID" value="XM_030374285.1"/>
</dbReference>
<proteinExistence type="inferred from homology"/>
<dbReference type="GO" id="GO:0031262">
    <property type="term" value="C:Ndc80 complex"/>
    <property type="evidence" value="ECO:0007669"/>
    <property type="project" value="InterPro"/>
</dbReference>
<evidence type="ECO:0000256" key="9">
    <source>
        <dbReference type="ARBA" id="ARBA00023242"/>
    </source>
</evidence>
<keyword evidence="5" id="KW-0132">Cell division</keyword>
<evidence type="ECO:0000256" key="10">
    <source>
        <dbReference type="ARBA" id="ARBA00023306"/>
    </source>
</evidence>
<dbReference type="PANTHER" id="PTHR21650:SF2">
    <property type="entry name" value="KINETOCHORE PROTEIN NUF2"/>
    <property type="match status" value="1"/>
</dbReference>
<dbReference type="Proteomes" id="UP000694546">
    <property type="component" value="Chromosome 13"/>
</dbReference>
<evidence type="ECO:0000256" key="3">
    <source>
        <dbReference type="ARBA" id="ARBA00005498"/>
    </source>
</evidence>
<evidence type="ECO:0000256" key="1">
    <source>
        <dbReference type="ARBA" id="ARBA00004123"/>
    </source>
</evidence>
<reference evidence="14" key="2">
    <citation type="submission" date="2025-09" db="UniProtKB">
        <authorList>
            <consortium name="Ensembl"/>
        </authorList>
    </citation>
    <scope>IDENTIFICATION</scope>
</reference>
<gene>
    <name evidence="14" type="primary">nuf2</name>
</gene>
<evidence type="ECO:0000313" key="14">
    <source>
        <dbReference type="Ensembl" id="ENSGMOP00000005300.2"/>
    </source>
</evidence>
<evidence type="ECO:0000313" key="15">
    <source>
        <dbReference type="Proteomes" id="UP000694546"/>
    </source>
</evidence>
<reference evidence="14" key="1">
    <citation type="submission" date="2025-08" db="UniProtKB">
        <authorList>
            <consortium name="Ensembl"/>
        </authorList>
    </citation>
    <scope>IDENTIFICATION</scope>
</reference>
<evidence type="ECO:0000256" key="5">
    <source>
        <dbReference type="ARBA" id="ARBA00022618"/>
    </source>
</evidence>
<evidence type="ECO:0000256" key="11">
    <source>
        <dbReference type="ARBA" id="ARBA00023328"/>
    </source>
</evidence>
<sequence>MSENTFPIYKVDAIVLFFRTEVLTAQEAKHFTKADLLPSPKPEVVQRLYMRILQVLYRFRPECHNMVPLMENIQNPAYHEVTTSIMRIYLLMRQVVAMCFVKEFSLNDLLAPKAKKTMSILSGIMNFIYFRKMRMQISQEHVARFRVDMDRLQTCTRGIKEAEKKIEILTTIPPEMQAEDRELSAALSALQATSTQEYQEANVLNETVAEWKTKIAEQTQKVAHTKVEVSTLKEEIIRLRSGVLESPEDLKNLMEKMRDNLRVIKTSIKAADVRLVELQNTVQGLDQSGGEIQTMYGLLQDLQSALGVSKQLNEELQELLAQNEKLKKQLKNLSTEEVQMKRAEGMKMDKASKRYIRRQKDKESKHLHVQDVLGQCDQVQQKREEKAEQIEEITRDTMRLRAKMQNLRDVCGQTTAKAQELFDMIQASLRNLHKGIEKRFAEVNVEPENVAAIF</sequence>
<evidence type="ECO:0000256" key="6">
    <source>
        <dbReference type="ARBA" id="ARBA00022776"/>
    </source>
</evidence>
<feature type="domain" description="Kinetochore protein Nuf2 N-terminal" evidence="13">
    <location>
        <begin position="4"/>
        <end position="144"/>
    </location>
</feature>
<keyword evidence="11" id="KW-0137">Centromere</keyword>
<keyword evidence="4" id="KW-0158">Chromosome</keyword>
<keyword evidence="9" id="KW-0539">Nucleus</keyword>
<evidence type="ECO:0000259" key="13">
    <source>
        <dbReference type="Pfam" id="PF03800"/>
    </source>
</evidence>
<dbReference type="AlphaFoldDB" id="A0A8C4Z346"/>
<keyword evidence="10" id="KW-0131">Cell cycle</keyword>
<dbReference type="PANTHER" id="PTHR21650">
    <property type="entry name" value="MEMBRALIN/KINETOCHORE PROTEIN NUF2"/>
    <property type="match status" value="1"/>
</dbReference>
<dbReference type="InterPro" id="IPR038275">
    <property type="entry name" value="Nuf2_N_sf"/>
</dbReference>
<accession>A0A8C4Z346</accession>
<protein>
    <recommendedName>
        <fullName evidence="13">Kinetochore protein Nuf2 N-terminal domain-containing protein</fullName>
    </recommendedName>
</protein>